<dbReference type="Proteomes" id="UP000054563">
    <property type="component" value="Unassembled WGS sequence"/>
</dbReference>
<accession>A0A0J8S6Q2</accession>
<dbReference type="EMBL" id="DS017093">
    <property type="protein sequence ID" value="KMU92551.1"/>
    <property type="molecule type" value="Genomic_DNA"/>
</dbReference>
<dbReference type="VEuPathDB" id="FungiDB:CIHG_10358"/>
<evidence type="ECO:0000313" key="1">
    <source>
        <dbReference type="EMBL" id="KMU92551.1"/>
    </source>
</evidence>
<protein>
    <submittedName>
        <fullName evidence="1">Uncharacterized protein</fullName>
    </submittedName>
</protein>
<dbReference type="AlphaFoldDB" id="A0A0J8S6Q2"/>
<reference evidence="2" key="1">
    <citation type="journal article" date="2010" name="Genome Res.">
        <title>Population genomic sequencing of Coccidioides fungi reveals recent hybridization and transposon control.</title>
        <authorList>
            <person name="Neafsey D.E."/>
            <person name="Barker B.M."/>
            <person name="Sharpton T.J."/>
            <person name="Stajich J.E."/>
            <person name="Park D.J."/>
            <person name="Whiston E."/>
            <person name="Hung C.-Y."/>
            <person name="McMahan C."/>
            <person name="White J."/>
            <person name="Sykes S."/>
            <person name="Heiman D."/>
            <person name="Young S."/>
            <person name="Zeng Q."/>
            <person name="Abouelleil A."/>
            <person name="Aftuck L."/>
            <person name="Bessette D."/>
            <person name="Brown A."/>
            <person name="FitzGerald M."/>
            <person name="Lui A."/>
            <person name="Macdonald J.P."/>
            <person name="Priest M."/>
            <person name="Orbach M.J."/>
            <person name="Galgiani J.N."/>
            <person name="Kirkland T.N."/>
            <person name="Cole G.T."/>
            <person name="Birren B.W."/>
            <person name="Henn M.R."/>
            <person name="Taylor J.W."/>
            <person name="Rounsley S.D."/>
        </authorList>
    </citation>
    <scope>NUCLEOTIDE SEQUENCE [LARGE SCALE GENOMIC DNA]</scope>
    <source>
        <strain evidence="2">H538.4</strain>
    </source>
</reference>
<proteinExistence type="predicted"/>
<evidence type="ECO:0000313" key="2">
    <source>
        <dbReference type="Proteomes" id="UP000054563"/>
    </source>
</evidence>
<organism evidence="1 2">
    <name type="scientific">Coccidioides immitis H538.4</name>
    <dbReference type="NCBI Taxonomy" id="396776"/>
    <lineage>
        <taxon>Eukaryota</taxon>
        <taxon>Fungi</taxon>
        <taxon>Dikarya</taxon>
        <taxon>Ascomycota</taxon>
        <taxon>Pezizomycotina</taxon>
        <taxon>Eurotiomycetes</taxon>
        <taxon>Eurotiomycetidae</taxon>
        <taxon>Onygenales</taxon>
        <taxon>Onygenaceae</taxon>
        <taxon>Coccidioides</taxon>
    </lineage>
</organism>
<name>A0A0J8S6Q2_COCIT</name>
<gene>
    <name evidence="1" type="ORF">CIHG_10358</name>
</gene>
<sequence length="114" mass="12840">MNKPEILSLKSAIASNLPLQEDLVTSNVDTDSKREYTESALKRSLNFYILVPLAKLSVTSTAYTITYTITSQKAGVPIDIQIESDFEYPEEHNSFYLFCSEIDYGIGKTQQGKY</sequence>